<dbReference type="EMBL" id="GGEC01071007">
    <property type="protein sequence ID" value="MBX51491.1"/>
    <property type="molecule type" value="Transcribed_RNA"/>
</dbReference>
<dbReference type="AlphaFoldDB" id="A0A2P2PA41"/>
<keyword evidence="1" id="KW-0472">Membrane</keyword>
<accession>A0A2P2PA41</accession>
<feature type="transmembrane region" description="Helical" evidence="1">
    <location>
        <begin position="27"/>
        <end position="49"/>
    </location>
</feature>
<keyword evidence="1" id="KW-0812">Transmembrane</keyword>
<sequence>MSLARWLCRLSPFSLWYSSMIRWMASRLYPCCWQSGASFPIFISIIWMMPSPRKVRLMSLSMEGLKWRFVDCLNTKSKLITVM</sequence>
<protein>
    <submittedName>
        <fullName evidence="2">Uncharacterized protein</fullName>
    </submittedName>
</protein>
<name>A0A2P2PA41_RHIMU</name>
<evidence type="ECO:0000256" key="1">
    <source>
        <dbReference type="SAM" id="Phobius"/>
    </source>
</evidence>
<reference evidence="2" key="1">
    <citation type="submission" date="2018-02" db="EMBL/GenBank/DDBJ databases">
        <title>Rhizophora mucronata_Transcriptome.</title>
        <authorList>
            <person name="Meera S.P."/>
            <person name="Sreeshan A."/>
            <person name="Augustine A."/>
        </authorList>
    </citation>
    <scope>NUCLEOTIDE SEQUENCE</scope>
    <source>
        <tissue evidence="2">Leaf</tissue>
    </source>
</reference>
<organism evidence="2">
    <name type="scientific">Rhizophora mucronata</name>
    <name type="common">Asiatic mangrove</name>
    <dbReference type="NCBI Taxonomy" id="61149"/>
    <lineage>
        <taxon>Eukaryota</taxon>
        <taxon>Viridiplantae</taxon>
        <taxon>Streptophyta</taxon>
        <taxon>Embryophyta</taxon>
        <taxon>Tracheophyta</taxon>
        <taxon>Spermatophyta</taxon>
        <taxon>Magnoliopsida</taxon>
        <taxon>eudicotyledons</taxon>
        <taxon>Gunneridae</taxon>
        <taxon>Pentapetalae</taxon>
        <taxon>rosids</taxon>
        <taxon>fabids</taxon>
        <taxon>Malpighiales</taxon>
        <taxon>Rhizophoraceae</taxon>
        <taxon>Rhizophora</taxon>
    </lineage>
</organism>
<keyword evidence="1" id="KW-1133">Transmembrane helix</keyword>
<proteinExistence type="predicted"/>
<evidence type="ECO:0000313" key="2">
    <source>
        <dbReference type="EMBL" id="MBX51491.1"/>
    </source>
</evidence>